<dbReference type="AlphaFoldDB" id="A0AAF3FLV4"/>
<dbReference type="InterPro" id="IPR005635">
    <property type="entry name" value="Inner_centromere_prot_ARK-bd"/>
</dbReference>
<evidence type="ECO:0000256" key="3">
    <source>
        <dbReference type="ARBA" id="ARBA00010042"/>
    </source>
</evidence>
<feature type="compositionally biased region" description="Basic and acidic residues" evidence="8">
    <location>
        <begin position="487"/>
        <end position="503"/>
    </location>
</feature>
<dbReference type="GO" id="GO:0000776">
    <property type="term" value="C:kinetochore"/>
    <property type="evidence" value="ECO:0007669"/>
    <property type="project" value="TreeGrafter"/>
</dbReference>
<feature type="domain" description="Inner centromere protein ARK-binding" evidence="9">
    <location>
        <begin position="498"/>
        <end position="554"/>
    </location>
</feature>
<comment type="subcellular location">
    <subcellularLocation>
        <location evidence="2">Cytoplasm</location>
        <location evidence="2">Cytoskeleton</location>
        <location evidence="2">Spindle</location>
    </subcellularLocation>
    <subcellularLocation>
        <location evidence="1">Nucleus</location>
    </subcellularLocation>
</comment>
<dbReference type="GO" id="GO:0051257">
    <property type="term" value="P:meiotic spindle midzone assembly"/>
    <property type="evidence" value="ECO:0007669"/>
    <property type="project" value="TreeGrafter"/>
</dbReference>
<feature type="compositionally biased region" description="Basic and acidic residues" evidence="8">
    <location>
        <begin position="330"/>
        <end position="344"/>
    </location>
</feature>
<feature type="compositionally biased region" description="Basic and acidic residues" evidence="8">
    <location>
        <begin position="408"/>
        <end position="429"/>
    </location>
</feature>
<organism evidence="10 11">
    <name type="scientific">Mesorhabditis belari</name>
    <dbReference type="NCBI Taxonomy" id="2138241"/>
    <lineage>
        <taxon>Eukaryota</taxon>
        <taxon>Metazoa</taxon>
        <taxon>Ecdysozoa</taxon>
        <taxon>Nematoda</taxon>
        <taxon>Chromadorea</taxon>
        <taxon>Rhabditida</taxon>
        <taxon>Rhabditina</taxon>
        <taxon>Rhabditomorpha</taxon>
        <taxon>Rhabditoidea</taxon>
        <taxon>Rhabditidae</taxon>
        <taxon>Mesorhabditinae</taxon>
        <taxon>Mesorhabditis</taxon>
    </lineage>
</organism>
<keyword evidence="10" id="KW-1185">Reference proteome</keyword>
<protein>
    <submittedName>
        <fullName evidence="11">Inner centromere protein ARK-binding domain-containing protein</fullName>
    </submittedName>
</protein>
<dbReference type="PANTHER" id="PTHR13142">
    <property type="entry name" value="INNER CENTROMERE PROTEIN"/>
    <property type="match status" value="1"/>
</dbReference>
<evidence type="ECO:0000256" key="8">
    <source>
        <dbReference type="SAM" id="MobiDB-lite"/>
    </source>
</evidence>
<evidence type="ECO:0000256" key="2">
    <source>
        <dbReference type="ARBA" id="ARBA00004186"/>
    </source>
</evidence>
<keyword evidence="7" id="KW-0539">Nucleus</keyword>
<evidence type="ECO:0000256" key="4">
    <source>
        <dbReference type="ARBA" id="ARBA00022490"/>
    </source>
</evidence>
<feature type="compositionally biased region" description="Basic and acidic residues" evidence="8">
    <location>
        <begin position="124"/>
        <end position="143"/>
    </location>
</feature>
<reference evidence="11" key="1">
    <citation type="submission" date="2024-02" db="UniProtKB">
        <authorList>
            <consortium name="WormBaseParasite"/>
        </authorList>
    </citation>
    <scope>IDENTIFICATION</scope>
</reference>
<evidence type="ECO:0000256" key="1">
    <source>
        <dbReference type="ARBA" id="ARBA00004123"/>
    </source>
</evidence>
<keyword evidence="5" id="KW-0159">Chromosome partition</keyword>
<comment type="similarity">
    <text evidence="3">Belongs to the INCENP family.</text>
</comment>
<sequence>MDVPRLLRKLEESGLPMGVFAGVPPQLKQLWIKQTKTIVQMEHKVPANHPCQKDAEFKKNIKVCKELLRELDVAEEDWYVEEHKPKIDQPTPERNIELAGAQMEELHIAQEMRQPINAASEMTPQKREKAKAQSPQKRVEVVKNPRPPPTPKGVVKGQHPPITPKTPKTPREAEMRTPRIVNTPKGTSSKSRDNTPTRLLRSAKATTKMLEFGGSMEKDTSQDRAERQREELRHEKAERIKRAREEREEAVRARRMQIEKERVARFEAKIREKSPVKPMVDQFKQRQRLQKPPYSPQVVVKKALLQDRHLPVFVTQATSESRSTPKRKSRRDEEMKTDAHEEPLVQKPPALEEPLMQDVKPQTETEEPTTCSDTRGSNHFVFDDPMSSKERTNSKVSNAPRSQEIDEADTRDSNHFVFDEPISSKERISSKVSNAQQSQKLDEEDALSTNEISKAQEETVKETAPAQVEAKVLVESSKPNQIIEEPTVDKDADYGIDDLHSADDTDDEENPRKEIPAWAKGSALIRAVRTQASLKYNIDEYFGAKQEVDLQSIFGPKRFKPRSSSAVWHSPIHRPRPGFSTLDSSVVAEQVDEE</sequence>
<dbReference type="Pfam" id="PF03941">
    <property type="entry name" value="INCENP_ARK-bind"/>
    <property type="match status" value="1"/>
</dbReference>
<feature type="compositionally biased region" description="Polar residues" evidence="8">
    <location>
        <begin position="368"/>
        <end position="377"/>
    </location>
</feature>
<dbReference type="Gene3D" id="1.20.5.2230">
    <property type="match status" value="1"/>
</dbReference>
<dbReference type="GO" id="GO:0032133">
    <property type="term" value="C:chromosome passenger complex"/>
    <property type="evidence" value="ECO:0007669"/>
    <property type="project" value="TreeGrafter"/>
</dbReference>
<dbReference type="GO" id="GO:1990385">
    <property type="term" value="C:meiotic spindle midzone"/>
    <property type="evidence" value="ECO:0007669"/>
    <property type="project" value="TreeGrafter"/>
</dbReference>
<accession>A0AAF3FLV4</accession>
<dbReference type="GO" id="GO:0051310">
    <property type="term" value="P:metaphase chromosome alignment"/>
    <property type="evidence" value="ECO:0007669"/>
    <property type="project" value="TreeGrafter"/>
</dbReference>
<evidence type="ECO:0000259" key="9">
    <source>
        <dbReference type="Pfam" id="PF03941"/>
    </source>
</evidence>
<evidence type="ECO:0000256" key="7">
    <source>
        <dbReference type="ARBA" id="ARBA00023242"/>
    </source>
</evidence>
<evidence type="ECO:0000256" key="6">
    <source>
        <dbReference type="ARBA" id="ARBA00023212"/>
    </source>
</evidence>
<evidence type="ECO:0000256" key="5">
    <source>
        <dbReference type="ARBA" id="ARBA00022829"/>
    </source>
</evidence>
<dbReference type="GO" id="GO:0030496">
    <property type="term" value="C:midbody"/>
    <property type="evidence" value="ECO:0007669"/>
    <property type="project" value="TreeGrafter"/>
</dbReference>
<feature type="region of interest" description="Disordered" evidence="8">
    <location>
        <begin position="477"/>
        <end position="514"/>
    </location>
</feature>
<evidence type="ECO:0000313" key="11">
    <source>
        <dbReference type="WBParaSite" id="MBELARI_LOCUS8109"/>
    </source>
</evidence>
<feature type="region of interest" description="Disordered" evidence="8">
    <location>
        <begin position="120"/>
        <end position="233"/>
    </location>
</feature>
<keyword evidence="4" id="KW-0963">Cytoplasm</keyword>
<evidence type="ECO:0000313" key="10">
    <source>
        <dbReference type="Proteomes" id="UP000887575"/>
    </source>
</evidence>
<dbReference type="WBParaSite" id="MBELARI_LOCUS8109">
    <property type="protein sequence ID" value="MBELARI_LOCUS8109"/>
    <property type="gene ID" value="MBELARI_LOCUS8109"/>
</dbReference>
<name>A0AAF3FLV4_9BILA</name>
<feature type="region of interest" description="Disordered" evidence="8">
    <location>
        <begin position="559"/>
        <end position="594"/>
    </location>
</feature>
<dbReference type="Proteomes" id="UP000887575">
    <property type="component" value="Unassembled WGS sequence"/>
</dbReference>
<dbReference type="GO" id="GO:0000281">
    <property type="term" value="P:mitotic cytokinesis"/>
    <property type="evidence" value="ECO:0007669"/>
    <property type="project" value="TreeGrafter"/>
</dbReference>
<proteinExistence type="inferred from homology"/>
<feature type="compositionally biased region" description="Basic and acidic residues" evidence="8">
    <location>
        <begin position="216"/>
        <end position="233"/>
    </location>
</feature>
<dbReference type="PANTHER" id="PTHR13142:SF1">
    <property type="entry name" value="INNER CENTROMERE PROTEIN"/>
    <property type="match status" value="1"/>
</dbReference>
<keyword evidence="6" id="KW-0206">Cytoskeleton</keyword>
<dbReference type="GO" id="GO:0005634">
    <property type="term" value="C:nucleus"/>
    <property type="evidence" value="ECO:0007669"/>
    <property type="project" value="UniProtKB-SubCell"/>
</dbReference>
<feature type="region of interest" description="Disordered" evidence="8">
    <location>
        <begin position="311"/>
        <end position="463"/>
    </location>
</feature>
<feature type="compositionally biased region" description="Polar residues" evidence="8">
    <location>
        <begin position="430"/>
        <end position="439"/>
    </location>
</feature>